<comment type="caution">
    <text evidence="1">The sequence shown here is derived from an EMBL/GenBank/DDBJ whole genome shotgun (WGS) entry which is preliminary data.</text>
</comment>
<accession>A0A7W9M0J7</accession>
<organism evidence="1 2">
    <name type="scientific">Saccharothrix ecbatanensis</name>
    <dbReference type="NCBI Taxonomy" id="1105145"/>
    <lineage>
        <taxon>Bacteria</taxon>
        <taxon>Bacillati</taxon>
        <taxon>Actinomycetota</taxon>
        <taxon>Actinomycetes</taxon>
        <taxon>Pseudonocardiales</taxon>
        <taxon>Pseudonocardiaceae</taxon>
        <taxon>Saccharothrix</taxon>
    </lineage>
</organism>
<name>A0A7W9M0J7_9PSEU</name>
<reference evidence="1 2" key="1">
    <citation type="submission" date="2020-08" db="EMBL/GenBank/DDBJ databases">
        <title>Sequencing the genomes of 1000 actinobacteria strains.</title>
        <authorList>
            <person name="Klenk H.-P."/>
        </authorList>
    </citation>
    <scope>NUCLEOTIDE SEQUENCE [LARGE SCALE GENOMIC DNA]</scope>
    <source>
        <strain evidence="1 2">DSM 45486</strain>
    </source>
</reference>
<proteinExistence type="predicted"/>
<dbReference type="EMBL" id="JACHMO010000001">
    <property type="protein sequence ID" value="MBB5803024.1"/>
    <property type="molecule type" value="Genomic_DNA"/>
</dbReference>
<protein>
    <submittedName>
        <fullName evidence="1">Uncharacterized protein</fullName>
    </submittedName>
</protein>
<sequence length="149" mass="16331">MVVGRFGKMSVVVVAGLLLTGLSGVGSAGAVQQTRVAYSIEFANPDESGDPEPYGAVVLRLADQDRLLWRQGRTEDLPSRWRHPATGFAVEEVEFDEDAVEQVCAYVHERDEASDDQLAYGCLPYRGHYEPYVIEGQDGHVTVNIYGIG</sequence>
<evidence type="ECO:0000313" key="2">
    <source>
        <dbReference type="Proteomes" id="UP000552097"/>
    </source>
</evidence>
<dbReference type="Proteomes" id="UP000552097">
    <property type="component" value="Unassembled WGS sequence"/>
</dbReference>
<evidence type="ECO:0000313" key="1">
    <source>
        <dbReference type="EMBL" id="MBB5803024.1"/>
    </source>
</evidence>
<dbReference type="RefSeq" id="WP_184920123.1">
    <property type="nucleotide sequence ID" value="NZ_JACHMO010000001.1"/>
</dbReference>
<keyword evidence="2" id="KW-1185">Reference proteome</keyword>
<dbReference type="AlphaFoldDB" id="A0A7W9M0J7"/>
<gene>
    <name evidence="1" type="ORF">F4560_002792</name>
</gene>